<dbReference type="CDD" id="cd24046">
    <property type="entry name" value="ASKHA_NBD_NTPDase5-like"/>
    <property type="match status" value="1"/>
</dbReference>
<accession>A0ABM1EI44</accession>
<evidence type="ECO:0000256" key="2">
    <source>
        <dbReference type="ARBA" id="ARBA00022801"/>
    </source>
</evidence>
<evidence type="ECO:0000256" key="3">
    <source>
        <dbReference type="SAM" id="Phobius"/>
    </source>
</evidence>
<feature type="transmembrane region" description="Helical" evidence="3">
    <location>
        <begin position="25"/>
        <end position="49"/>
    </location>
</feature>
<evidence type="ECO:0000313" key="5">
    <source>
        <dbReference type="RefSeq" id="XP_014671865.1"/>
    </source>
</evidence>
<evidence type="ECO:0000313" key="4">
    <source>
        <dbReference type="Proteomes" id="UP000695022"/>
    </source>
</evidence>
<gene>
    <name evidence="5" type="primary">LOC106812489</name>
</gene>
<dbReference type="Gene3D" id="3.30.420.150">
    <property type="entry name" value="Exopolyphosphatase. Domain 2"/>
    <property type="match status" value="1"/>
</dbReference>
<keyword evidence="3" id="KW-0812">Transmembrane</keyword>
<dbReference type="PANTHER" id="PTHR11782">
    <property type="entry name" value="ADENOSINE/GUANOSINE DIPHOSPHATASE"/>
    <property type="match status" value="1"/>
</dbReference>
<keyword evidence="3" id="KW-1133">Transmembrane helix</keyword>
<organism evidence="4 5">
    <name type="scientific">Priapulus caudatus</name>
    <name type="common">Priapulid worm</name>
    <dbReference type="NCBI Taxonomy" id="37621"/>
    <lineage>
        <taxon>Eukaryota</taxon>
        <taxon>Metazoa</taxon>
        <taxon>Ecdysozoa</taxon>
        <taxon>Scalidophora</taxon>
        <taxon>Priapulida</taxon>
        <taxon>Priapulimorpha</taxon>
        <taxon>Priapulimorphida</taxon>
        <taxon>Priapulidae</taxon>
        <taxon>Priapulus</taxon>
    </lineage>
</organism>
<sequence length="467" mass="51620">MTVDLLPPSLPRGRSLLSVKRRRSYLIMVMCGAACTVCTLLALCSSWLYPVSSESEVRLFGNNDYPDYAMVMNGEELNATKLGDFFCAMFDAGSTGSRVHVFRFSRSKAISGGDMELVSAVFEQVSPGLSHYVDNPKSAVDGILRLLDVVKSSVPRELWESTPMALKATAGLRLLSETKARLLLKEVGNVFKQSPFLTDKSSVRIMDGIDEGIFSWFTVNFLIRKLHQGSDTDGALDLGGASTQVTFEPQSSESAIAAPSGFLHKYEALGKEFSLYTHSYLGLGLMSARLEMMGVEEEPSESRLNYAQTPVVLTSPCIPAGHNNLWSHGGRDYNITNDLTRPHIMCFHDARVLVRSHKIHKPAEVHTEVFYAFSYYYDRAVDAGLIDMQHGGTVKVGDFYSAAKHECFLKDSQETFLCMDLAYISTLLHEGFGFKKSAELQLRKNINGVETSWALGATFRMVNGSTV</sequence>
<proteinExistence type="inferred from homology"/>
<dbReference type="InterPro" id="IPR000407">
    <property type="entry name" value="GDA1_CD39_NTPase"/>
</dbReference>
<keyword evidence="3" id="KW-0472">Membrane</keyword>
<dbReference type="Pfam" id="PF01150">
    <property type="entry name" value="GDA1_CD39"/>
    <property type="match status" value="1"/>
</dbReference>
<dbReference type="RefSeq" id="XP_014671865.1">
    <property type="nucleotide sequence ID" value="XM_014816379.1"/>
</dbReference>
<comment type="similarity">
    <text evidence="1">Belongs to the GDA1/CD39 NTPase family.</text>
</comment>
<evidence type="ECO:0000256" key="1">
    <source>
        <dbReference type="ARBA" id="ARBA00009283"/>
    </source>
</evidence>
<name>A0ABM1EI44_PRICU</name>
<keyword evidence="2" id="KW-0378">Hydrolase</keyword>
<protein>
    <submittedName>
        <fullName evidence="5">Ectonucleoside triphosphate diphosphohydrolase 5-like</fullName>
    </submittedName>
</protein>
<dbReference type="Proteomes" id="UP000695022">
    <property type="component" value="Unplaced"/>
</dbReference>
<dbReference type="GeneID" id="106812489"/>
<keyword evidence="4" id="KW-1185">Reference proteome</keyword>
<dbReference type="Gene3D" id="3.30.420.40">
    <property type="match status" value="1"/>
</dbReference>
<dbReference type="PANTHER" id="PTHR11782:SF127">
    <property type="entry name" value="NTPASE, ISOFORM F"/>
    <property type="match status" value="1"/>
</dbReference>
<reference evidence="5" key="1">
    <citation type="submission" date="2025-08" db="UniProtKB">
        <authorList>
            <consortium name="RefSeq"/>
        </authorList>
    </citation>
    <scope>IDENTIFICATION</scope>
</reference>